<feature type="region of interest" description="Disordered" evidence="10">
    <location>
        <begin position="964"/>
        <end position="983"/>
    </location>
</feature>
<feature type="coiled-coil region" evidence="9">
    <location>
        <begin position="521"/>
        <end position="613"/>
    </location>
</feature>
<dbReference type="Pfam" id="PF00004">
    <property type="entry name" value="AAA"/>
    <property type="match status" value="1"/>
</dbReference>
<dbReference type="PROSITE" id="PS00871">
    <property type="entry name" value="CLPAB_2"/>
    <property type="match status" value="1"/>
</dbReference>
<dbReference type="InterPro" id="IPR050130">
    <property type="entry name" value="ClpA_ClpB"/>
</dbReference>
<dbReference type="GO" id="GO:0034605">
    <property type="term" value="P:cellular response to heat"/>
    <property type="evidence" value="ECO:0007669"/>
    <property type="project" value="TreeGrafter"/>
</dbReference>
<gene>
    <name evidence="12" type="ORF">DVH24_031994</name>
</gene>
<keyword evidence="2 7" id="KW-0677">Repeat</keyword>
<dbReference type="SMART" id="SM00382">
    <property type="entry name" value="AAA"/>
    <property type="match status" value="2"/>
</dbReference>
<evidence type="ECO:0000256" key="3">
    <source>
        <dbReference type="ARBA" id="ARBA00022741"/>
    </source>
</evidence>
<sequence>MASAASFASGVGLLHLPQSVSPKCCNKASVFARPHHSLSFNSQPDSFRALISRQSTPNGAFRTGLRRLGRNSRPFVVRCDASTGNGRITQQDFTEMAWQAIVSSPEVAKENKHQIVETEHLLKALLEQKNGLARRIFSKAGVDNTRLLEATDKYIQRQPKVLGESSGSVLGRDLEALIQRARDYKKEYGDSFVSVEHLVLGFAQDQRFGKQLFRDFQLTKESLKSAIESIRGRQSVIDQDPEGKYEALERYGKDLTAMAKAGKLDPVIGRDDEIRRCIQILSRRTKNNPVLIGEPGVGKTAISEGLAQRIVQGDVPQALMNRKLISLDMGSLIAGAKYRGEFEDRLKAVLREVTESEGQIILFIDEIHTVVGAGATNGAMDAGNLLKPMLGRGELRCIGATTLDEYRKYIEKDPALERRFQQVYVDQPTVEDTISILRGLRERYELHHGVRISDGALVEAAILSDRYISGRFLPDKAIDLVDEAAAKLKMEITSKPTALDEINRSVLKLEMERLSLTNDTDKASKERLNRLEAELSLLKEKQSELAEQWEHEKSVMTRIQSIKEEIDRVNLEIQQAEREYDLNRAAELKYGSLNSLQRQLGGAEKELDEYMRSGKSMLREEVTGSDIAEIVSKWTGIPVSKLQQSEREKLLHLEDELHKRVVGQDPAVRSVAEAIQRSRAGLSDPHRPIASFMFMGPTGVGKTELAKALASYMFNTEEALVRIDMSEYMEKHAVSRLIGAPPGYVGYEEGGQLTEVVRRRPYSVILFDEIEKAHSDVFNVFLQILDDGRITDSQGRTVSFTNTVIIMTSNVGSQYILNADDDSTPRELAYETIKQRVMEAARSIFRPEFMNRVDEYIVFQPLDRDQISRIVKLQLDRVQKRIADRKMKLKVSDAAIQLLGSLGYDPNYGARPVKRVIQQYVENELAKGMLRGEFREEDTVFIDTEVTAFSNGQLPQQKLVFRTLETDSESPATENQEALSETR</sequence>
<dbReference type="Pfam" id="PF07724">
    <property type="entry name" value="AAA_2"/>
    <property type="match status" value="1"/>
</dbReference>
<dbReference type="SUPFAM" id="SSF81923">
    <property type="entry name" value="Double Clp-N motif"/>
    <property type="match status" value="1"/>
</dbReference>
<evidence type="ECO:0000256" key="1">
    <source>
        <dbReference type="ARBA" id="ARBA00008675"/>
    </source>
</evidence>
<organism evidence="12 13">
    <name type="scientific">Malus domestica</name>
    <name type="common">Apple</name>
    <name type="synonym">Pyrus malus</name>
    <dbReference type="NCBI Taxonomy" id="3750"/>
    <lineage>
        <taxon>Eukaryota</taxon>
        <taxon>Viridiplantae</taxon>
        <taxon>Streptophyta</taxon>
        <taxon>Embryophyta</taxon>
        <taxon>Tracheophyta</taxon>
        <taxon>Spermatophyta</taxon>
        <taxon>Magnoliopsida</taxon>
        <taxon>eudicotyledons</taxon>
        <taxon>Gunneridae</taxon>
        <taxon>Pentapetalae</taxon>
        <taxon>rosids</taxon>
        <taxon>fabids</taxon>
        <taxon>Rosales</taxon>
        <taxon>Rosaceae</taxon>
        <taxon>Amygdaloideae</taxon>
        <taxon>Maleae</taxon>
        <taxon>Malus</taxon>
    </lineage>
</organism>
<dbReference type="FunFam" id="3.40.50.300:FF:000025">
    <property type="entry name" value="ATP-dependent Clp protease subunit"/>
    <property type="match status" value="1"/>
</dbReference>
<evidence type="ECO:0000256" key="7">
    <source>
        <dbReference type="PROSITE-ProRule" id="PRU01251"/>
    </source>
</evidence>
<dbReference type="SMART" id="SM01086">
    <property type="entry name" value="ClpB_D2-small"/>
    <property type="match status" value="1"/>
</dbReference>
<dbReference type="GO" id="GO:0016887">
    <property type="term" value="F:ATP hydrolysis activity"/>
    <property type="evidence" value="ECO:0007669"/>
    <property type="project" value="InterPro"/>
</dbReference>
<dbReference type="PANTHER" id="PTHR11638:SF18">
    <property type="entry name" value="HEAT SHOCK PROTEIN 104"/>
    <property type="match status" value="1"/>
</dbReference>
<dbReference type="InterPro" id="IPR028299">
    <property type="entry name" value="ClpA/B_CS2"/>
</dbReference>
<keyword evidence="6 8" id="KW-0143">Chaperone</keyword>
<evidence type="ECO:0000256" key="9">
    <source>
        <dbReference type="SAM" id="Coils"/>
    </source>
</evidence>
<dbReference type="Pfam" id="PF02861">
    <property type="entry name" value="Clp_N"/>
    <property type="match status" value="1"/>
</dbReference>
<dbReference type="InterPro" id="IPR027417">
    <property type="entry name" value="P-loop_NTPase"/>
</dbReference>
<comment type="similarity">
    <text evidence="1 8">Belongs to the ClpA/ClpB family.</text>
</comment>
<dbReference type="Gene3D" id="1.10.1780.10">
    <property type="entry name" value="Clp, N-terminal domain"/>
    <property type="match status" value="1"/>
</dbReference>
<proteinExistence type="inferred from homology"/>
<dbReference type="Gene3D" id="3.40.50.300">
    <property type="entry name" value="P-loop containing nucleotide triphosphate hydrolases"/>
    <property type="match status" value="3"/>
</dbReference>
<keyword evidence="5" id="KW-0809">Transit peptide</keyword>
<dbReference type="InterPro" id="IPR004176">
    <property type="entry name" value="Clp_R_N"/>
</dbReference>
<dbReference type="PRINTS" id="PR00300">
    <property type="entry name" value="CLPPROTEASEA"/>
</dbReference>
<evidence type="ECO:0000256" key="6">
    <source>
        <dbReference type="ARBA" id="ARBA00023186"/>
    </source>
</evidence>
<keyword evidence="9" id="KW-0175">Coiled coil</keyword>
<evidence type="ECO:0000256" key="8">
    <source>
        <dbReference type="RuleBase" id="RU004432"/>
    </source>
</evidence>
<dbReference type="GO" id="GO:0042026">
    <property type="term" value="P:protein refolding"/>
    <property type="evidence" value="ECO:0007669"/>
    <property type="project" value="InterPro"/>
</dbReference>
<dbReference type="FunFam" id="3.40.50.300:FF:000120">
    <property type="entry name" value="ATP-dependent chaperone ClpB"/>
    <property type="match status" value="1"/>
</dbReference>
<dbReference type="FunFam" id="1.10.1780.10:FF:000006">
    <property type="entry name" value="Chaperone protein ClpB3, chloroplastic"/>
    <property type="match status" value="1"/>
</dbReference>
<dbReference type="InterPro" id="IPR036628">
    <property type="entry name" value="Clp_N_dom_sf"/>
</dbReference>
<comment type="caution">
    <text evidence="12">The sequence shown here is derived from an EMBL/GenBank/DDBJ whole genome shotgun (WGS) entry which is preliminary data.</text>
</comment>
<keyword evidence="3 8" id="KW-0547">Nucleotide-binding</keyword>
<dbReference type="PROSITE" id="PS51903">
    <property type="entry name" value="CLP_R"/>
    <property type="match status" value="1"/>
</dbReference>
<dbReference type="InterPro" id="IPR003959">
    <property type="entry name" value="ATPase_AAA_core"/>
</dbReference>
<dbReference type="InterPro" id="IPR019489">
    <property type="entry name" value="Clp_ATPase_C"/>
</dbReference>
<dbReference type="Gene3D" id="1.10.8.60">
    <property type="match status" value="1"/>
</dbReference>
<dbReference type="PANTHER" id="PTHR11638">
    <property type="entry name" value="ATP-DEPENDENT CLP PROTEASE"/>
    <property type="match status" value="1"/>
</dbReference>
<dbReference type="NCBIfam" id="TIGR03346">
    <property type="entry name" value="chaperone_ClpB"/>
    <property type="match status" value="1"/>
</dbReference>
<dbReference type="InterPro" id="IPR001270">
    <property type="entry name" value="ClpA/B"/>
</dbReference>
<dbReference type="CDD" id="cd19499">
    <property type="entry name" value="RecA-like_ClpB_Hsp104-like"/>
    <property type="match status" value="1"/>
</dbReference>
<accession>A0A498J4S6</accession>
<dbReference type="FunFam" id="1.10.8.60:FF:000017">
    <property type="entry name" value="ATP-dependent chaperone ClpB"/>
    <property type="match status" value="1"/>
</dbReference>
<dbReference type="Proteomes" id="UP000290289">
    <property type="component" value="Chromosome 9"/>
</dbReference>
<dbReference type="GO" id="GO:0005524">
    <property type="term" value="F:ATP binding"/>
    <property type="evidence" value="ECO:0007669"/>
    <property type="project" value="UniProtKB-KW"/>
</dbReference>
<dbReference type="PROSITE" id="PS00870">
    <property type="entry name" value="CLPAB_1"/>
    <property type="match status" value="1"/>
</dbReference>
<dbReference type="STRING" id="3750.A0A498J4S6"/>
<feature type="compositionally biased region" description="Polar residues" evidence="10">
    <location>
        <begin position="969"/>
        <end position="983"/>
    </location>
</feature>
<feature type="domain" description="Clp R" evidence="11">
    <location>
        <begin position="89"/>
        <end position="233"/>
    </location>
</feature>
<evidence type="ECO:0000313" key="12">
    <source>
        <dbReference type="EMBL" id="RXH89637.1"/>
    </source>
</evidence>
<reference evidence="12 13" key="1">
    <citation type="submission" date="2018-10" db="EMBL/GenBank/DDBJ databases">
        <title>A high-quality apple genome assembly.</title>
        <authorList>
            <person name="Hu J."/>
        </authorList>
    </citation>
    <scope>NUCLEOTIDE SEQUENCE [LARGE SCALE GENOMIC DNA]</scope>
    <source>
        <strain evidence="13">cv. HFTH1</strain>
        <tissue evidence="12">Young leaf</tissue>
    </source>
</reference>
<dbReference type="Pfam" id="PF10431">
    <property type="entry name" value="ClpB_D2-small"/>
    <property type="match status" value="1"/>
</dbReference>
<evidence type="ECO:0000256" key="5">
    <source>
        <dbReference type="ARBA" id="ARBA00022946"/>
    </source>
</evidence>
<protein>
    <recommendedName>
        <fullName evidence="11">Clp R domain-containing protein</fullName>
    </recommendedName>
</protein>
<dbReference type="InterPro" id="IPR018368">
    <property type="entry name" value="ClpA/B_CS1"/>
</dbReference>
<dbReference type="InterPro" id="IPR003593">
    <property type="entry name" value="AAA+_ATPase"/>
</dbReference>
<dbReference type="InterPro" id="IPR017730">
    <property type="entry name" value="Chaperonin_ClpB"/>
</dbReference>
<dbReference type="InterPro" id="IPR041546">
    <property type="entry name" value="ClpA/ClpB_AAA_lid"/>
</dbReference>
<evidence type="ECO:0000259" key="11">
    <source>
        <dbReference type="PROSITE" id="PS51903"/>
    </source>
</evidence>
<dbReference type="Pfam" id="PF17871">
    <property type="entry name" value="AAA_lid_9"/>
    <property type="match status" value="1"/>
</dbReference>
<evidence type="ECO:0000256" key="10">
    <source>
        <dbReference type="SAM" id="MobiDB-lite"/>
    </source>
</evidence>
<dbReference type="AlphaFoldDB" id="A0A498J4S6"/>
<keyword evidence="4 8" id="KW-0067">ATP-binding</keyword>
<dbReference type="CDD" id="cd00009">
    <property type="entry name" value="AAA"/>
    <property type="match status" value="1"/>
</dbReference>
<dbReference type="GO" id="GO:0005737">
    <property type="term" value="C:cytoplasm"/>
    <property type="evidence" value="ECO:0007669"/>
    <property type="project" value="InterPro"/>
</dbReference>
<name>A0A498J4S6_MALDO</name>
<dbReference type="FunFam" id="3.40.50.300:FF:000010">
    <property type="entry name" value="Chaperone clpB 1, putative"/>
    <property type="match status" value="1"/>
</dbReference>
<evidence type="ECO:0000313" key="13">
    <source>
        <dbReference type="Proteomes" id="UP000290289"/>
    </source>
</evidence>
<dbReference type="EMBL" id="RDQH01000335">
    <property type="protein sequence ID" value="RXH89637.1"/>
    <property type="molecule type" value="Genomic_DNA"/>
</dbReference>
<dbReference type="SUPFAM" id="SSF52540">
    <property type="entry name" value="P-loop containing nucleoside triphosphate hydrolases"/>
    <property type="match status" value="2"/>
</dbReference>
<evidence type="ECO:0000256" key="2">
    <source>
        <dbReference type="ARBA" id="ARBA00022737"/>
    </source>
</evidence>
<keyword evidence="13" id="KW-1185">Reference proteome</keyword>
<evidence type="ECO:0000256" key="4">
    <source>
        <dbReference type="ARBA" id="ARBA00022840"/>
    </source>
</evidence>